<dbReference type="EMBL" id="FXZC01000003">
    <property type="protein sequence ID" value="SMX79476.1"/>
    <property type="molecule type" value="Genomic_DNA"/>
</dbReference>
<accession>A0A2H1IWA9</accession>
<proteinExistence type="predicted"/>
<evidence type="ECO:0000313" key="3">
    <source>
        <dbReference type="Proteomes" id="UP000234333"/>
    </source>
</evidence>
<feature type="region of interest" description="Disordered" evidence="1">
    <location>
        <begin position="1"/>
        <end position="68"/>
    </location>
</feature>
<name>A0A2H1IWA9_9MICO</name>
<evidence type="ECO:0000313" key="2">
    <source>
        <dbReference type="EMBL" id="SMX79476.1"/>
    </source>
</evidence>
<dbReference type="AlphaFoldDB" id="A0A2H1IWA9"/>
<dbReference type="Proteomes" id="UP000234333">
    <property type="component" value="Unassembled WGS sequence"/>
</dbReference>
<feature type="compositionally biased region" description="Basic and acidic residues" evidence="1">
    <location>
        <begin position="23"/>
        <end position="44"/>
    </location>
</feature>
<organism evidence="2 3">
    <name type="scientific">Brevibacterium casei CIP 102111</name>
    <dbReference type="NCBI Taxonomy" id="1255625"/>
    <lineage>
        <taxon>Bacteria</taxon>
        <taxon>Bacillati</taxon>
        <taxon>Actinomycetota</taxon>
        <taxon>Actinomycetes</taxon>
        <taxon>Micrococcales</taxon>
        <taxon>Brevibacteriaceae</taxon>
        <taxon>Brevibacterium</taxon>
    </lineage>
</organism>
<protein>
    <submittedName>
        <fullName evidence="2">Uncharacterized protein</fullName>
    </submittedName>
</protein>
<reference evidence="3" key="1">
    <citation type="submission" date="2017-03" db="EMBL/GenBank/DDBJ databases">
        <authorList>
            <person name="Monnet C."/>
        </authorList>
    </citation>
    <scope>NUCLEOTIDE SEQUENCE [LARGE SCALE GENOMIC DNA]</scope>
    <source>
        <strain evidence="3">CIP 102111</strain>
    </source>
</reference>
<sequence>MTSGPFSCPKGADMADNSGNFKHAYDKRTGEKLPYKVPESHFDLFPDTLSRTPQQERRDRNTTTPQVASVVEAVAKQEGK</sequence>
<gene>
    <name evidence="2" type="ORF">BC102111_01657</name>
</gene>
<evidence type="ECO:0000256" key="1">
    <source>
        <dbReference type="SAM" id="MobiDB-lite"/>
    </source>
</evidence>